<dbReference type="PROSITE" id="PS51257">
    <property type="entry name" value="PROKAR_LIPOPROTEIN"/>
    <property type="match status" value="1"/>
</dbReference>
<name>A0A0J6XH44_9ACTN</name>
<evidence type="ECO:0000256" key="1">
    <source>
        <dbReference type="SAM" id="SignalP"/>
    </source>
</evidence>
<comment type="caution">
    <text evidence="2">The sequence shown here is derived from an EMBL/GenBank/DDBJ whole genome shotgun (WGS) entry which is preliminary data.</text>
</comment>
<gene>
    <name evidence="2" type="ORF">ACS04_28030</name>
</gene>
<proteinExistence type="predicted"/>
<organism evidence="2 3">
    <name type="scientific">Streptomyces roseus</name>
    <dbReference type="NCBI Taxonomy" id="66430"/>
    <lineage>
        <taxon>Bacteria</taxon>
        <taxon>Bacillati</taxon>
        <taxon>Actinomycetota</taxon>
        <taxon>Actinomycetes</taxon>
        <taxon>Kitasatosporales</taxon>
        <taxon>Streptomycetaceae</taxon>
        <taxon>Streptomyces</taxon>
    </lineage>
</organism>
<dbReference type="OrthoDB" id="9815928at2"/>
<dbReference type="STRING" id="66430.ACS04_28030"/>
<sequence>MTATLRQAARKSAGAALSTALGACLLTVGAVATAPAAEAATTCGGTASIYGVLPDGRLTFSTITPATGALKKVRVGADLGFEPRAMATLDFNTVLVTSTTGALYRLDVLTNNESLVLERPPVKIFDSGWTHDKLTYDGHGHLYGTAGGVLLRYLVSQPKPTGSAHIGQRKEIGSGFVLKTLTAAGDDRLLATTSAGALYSYKINADGTWDRDDLKPSGWSGFDQVVSPGGGLYYGRIETTGAMYWYKDADPADGSGTDIAYHNDIPVNTGGWTQRLLSAQPGTFSCTTTADPLDGHDIPAVKAAGRDLMNRYDGGAWNSTAQWNCLEQLWDRESGWRYWADNPSSTAYGIPQALPGSKMDAFGDDWRTNPVTQIKWGLSYIDGRYGTPCGAWTHFLNNNWY</sequence>
<dbReference type="PATRIC" id="fig|66430.4.peg.1241"/>
<evidence type="ECO:0000313" key="2">
    <source>
        <dbReference type="EMBL" id="KMO94484.1"/>
    </source>
</evidence>
<evidence type="ECO:0000313" key="3">
    <source>
        <dbReference type="Proteomes" id="UP000035932"/>
    </source>
</evidence>
<dbReference type="Proteomes" id="UP000035932">
    <property type="component" value="Unassembled WGS sequence"/>
</dbReference>
<dbReference type="AlphaFoldDB" id="A0A0J6XH44"/>
<dbReference type="Gene3D" id="2.115.10.10">
    <property type="entry name" value="Tachylectin 2"/>
    <property type="match status" value="1"/>
</dbReference>
<dbReference type="SUPFAM" id="SSF53955">
    <property type="entry name" value="Lysozyme-like"/>
    <property type="match status" value="1"/>
</dbReference>
<accession>A0A0J6XH44</accession>
<feature type="signal peptide" evidence="1">
    <location>
        <begin position="1"/>
        <end position="39"/>
    </location>
</feature>
<protein>
    <submittedName>
        <fullName evidence="2">Peptidase S1 and S6</fullName>
    </submittedName>
</protein>
<dbReference type="RefSeq" id="WP_048479592.1">
    <property type="nucleotide sequence ID" value="NZ_JBIRUD010000001.1"/>
</dbReference>
<dbReference type="EMBL" id="LFML01000126">
    <property type="protein sequence ID" value="KMO94484.1"/>
    <property type="molecule type" value="Genomic_DNA"/>
</dbReference>
<reference evidence="2 3" key="1">
    <citation type="submission" date="2015-06" db="EMBL/GenBank/DDBJ databases">
        <title>Recapitulation of the evolution of biosynthetic gene clusters reveals hidden chemical diversity on bacterial genomes.</title>
        <authorList>
            <person name="Cruz-Morales P."/>
            <person name="Martinez-Guerrero C."/>
            <person name="Morales-Escalante M.A."/>
            <person name="Yanez-Guerra L.A."/>
            <person name="Kopp J.F."/>
            <person name="Feldmann J."/>
            <person name="Ramos-Aboites H.E."/>
            <person name="Barona-Gomez F."/>
        </authorList>
    </citation>
    <scope>NUCLEOTIDE SEQUENCE [LARGE SCALE GENOMIC DNA]</scope>
    <source>
        <strain evidence="2 3">ATCC 31245</strain>
    </source>
</reference>
<feature type="chain" id="PRO_5005284638" evidence="1">
    <location>
        <begin position="40"/>
        <end position="401"/>
    </location>
</feature>
<dbReference type="InterPro" id="IPR023346">
    <property type="entry name" value="Lysozyme-like_dom_sf"/>
</dbReference>
<keyword evidence="3" id="KW-1185">Reference proteome</keyword>
<keyword evidence="1" id="KW-0732">Signal</keyword>